<dbReference type="Proteomes" id="UP000001811">
    <property type="component" value="Chromosome 7"/>
</dbReference>
<dbReference type="SMART" id="SM00020">
    <property type="entry name" value="Tryp_SPc"/>
    <property type="match status" value="1"/>
</dbReference>
<name>G1THT2_RABIT</name>
<reference evidence="4" key="3">
    <citation type="submission" date="2025-09" db="UniProtKB">
        <authorList>
            <consortium name="Ensembl"/>
        </authorList>
    </citation>
    <scope>IDENTIFICATION</scope>
    <source>
        <strain evidence="4">Thorbecke</strain>
    </source>
</reference>
<dbReference type="InterPro" id="IPR009003">
    <property type="entry name" value="Peptidase_S1_PA"/>
</dbReference>
<dbReference type="eggNOG" id="KOG3627">
    <property type="taxonomic scope" value="Eukaryota"/>
</dbReference>
<feature type="chain" id="PRO_5003422516" description="Peptidase S1 domain-containing protein" evidence="2">
    <location>
        <begin position="20"/>
        <end position="251"/>
    </location>
</feature>
<feature type="signal peptide" evidence="2">
    <location>
        <begin position="1"/>
        <end position="19"/>
    </location>
</feature>
<dbReference type="HOGENOM" id="CLU_006842_1_6_1"/>
<dbReference type="Ensembl" id="ENSOCUT00000030775.3">
    <property type="protein sequence ID" value="ENSOCUP00000016493.2"/>
    <property type="gene ID" value="ENSOCUG00000025378.3"/>
</dbReference>
<dbReference type="InterPro" id="IPR043504">
    <property type="entry name" value="Peptidase_S1_PA_chymotrypsin"/>
</dbReference>
<dbReference type="AlphaFoldDB" id="G1THT2"/>
<keyword evidence="5" id="KW-1185">Reference proteome</keyword>
<dbReference type="Pfam" id="PF00089">
    <property type="entry name" value="Trypsin"/>
    <property type="match status" value="1"/>
</dbReference>
<dbReference type="PaxDb" id="9986-ENSOCUP00000016493"/>
<dbReference type="InParanoid" id="G1THT2"/>
<reference evidence="4 5" key="1">
    <citation type="journal article" date="2011" name="Nature">
        <title>A high-resolution map of human evolutionary constraint using 29 mammals.</title>
        <authorList>
            <person name="Lindblad-Toh K."/>
            <person name="Garber M."/>
            <person name="Zuk O."/>
            <person name="Lin M.F."/>
            <person name="Parker B.J."/>
            <person name="Washietl S."/>
            <person name="Kheradpour P."/>
            <person name="Ernst J."/>
            <person name="Jordan G."/>
            <person name="Mauceli E."/>
            <person name="Ward L.D."/>
            <person name="Lowe C.B."/>
            <person name="Holloway A.K."/>
            <person name="Clamp M."/>
            <person name="Gnerre S."/>
            <person name="Alfoldi J."/>
            <person name="Beal K."/>
            <person name="Chang J."/>
            <person name="Clawson H."/>
            <person name="Cuff J."/>
            <person name="Di Palma F."/>
            <person name="Fitzgerald S."/>
            <person name="Flicek P."/>
            <person name="Guttman M."/>
            <person name="Hubisz M.J."/>
            <person name="Jaffe D.B."/>
            <person name="Jungreis I."/>
            <person name="Kent W.J."/>
            <person name="Kostka D."/>
            <person name="Lara M."/>
            <person name="Martins A.L."/>
            <person name="Massingham T."/>
            <person name="Moltke I."/>
            <person name="Raney B.J."/>
            <person name="Rasmussen M.D."/>
            <person name="Robinson J."/>
            <person name="Stark A."/>
            <person name="Vilella A.J."/>
            <person name="Wen J."/>
            <person name="Xie X."/>
            <person name="Zody M.C."/>
            <person name="Baldwin J."/>
            <person name="Bloom T."/>
            <person name="Chin C.W."/>
            <person name="Heiman D."/>
            <person name="Nicol R."/>
            <person name="Nusbaum C."/>
            <person name="Young S."/>
            <person name="Wilkinson J."/>
            <person name="Worley K.C."/>
            <person name="Kovar C.L."/>
            <person name="Muzny D.M."/>
            <person name="Gibbs R.A."/>
            <person name="Cree A."/>
            <person name="Dihn H.H."/>
            <person name="Fowler G."/>
            <person name="Jhangiani S."/>
            <person name="Joshi V."/>
            <person name="Lee S."/>
            <person name="Lewis L.R."/>
            <person name="Nazareth L.V."/>
            <person name="Okwuonu G."/>
            <person name="Santibanez J."/>
            <person name="Warren W.C."/>
            <person name="Mardis E.R."/>
            <person name="Weinstock G.M."/>
            <person name="Wilson R.K."/>
            <person name="Delehaunty K."/>
            <person name="Dooling D."/>
            <person name="Fronik C."/>
            <person name="Fulton L."/>
            <person name="Fulton B."/>
            <person name="Graves T."/>
            <person name="Minx P."/>
            <person name="Sodergren E."/>
            <person name="Birney E."/>
            <person name="Margulies E.H."/>
            <person name="Herrero J."/>
            <person name="Green E.D."/>
            <person name="Haussler D."/>
            <person name="Siepel A."/>
            <person name="Goldman N."/>
            <person name="Pollard K.S."/>
            <person name="Pedersen J.S."/>
            <person name="Lander E.S."/>
            <person name="Kellis M."/>
        </authorList>
    </citation>
    <scope>NUCLEOTIDE SEQUENCE [LARGE SCALE GENOMIC DNA]</scope>
    <source>
        <strain evidence="4 5">Thorbecke inbred</strain>
    </source>
</reference>
<dbReference type="GeneID" id="103348799"/>
<dbReference type="InterPro" id="IPR001314">
    <property type="entry name" value="Peptidase_S1A"/>
</dbReference>
<dbReference type="PRINTS" id="PR00722">
    <property type="entry name" value="CHYMOTRYPSIN"/>
</dbReference>
<proteinExistence type="predicted"/>
<dbReference type="CDD" id="cd00190">
    <property type="entry name" value="Tryp_SPc"/>
    <property type="match status" value="1"/>
</dbReference>
<dbReference type="PANTHER" id="PTHR24271">
    <property type="entry name" value="KALLIKREIN-RELATED"/>
    <property type="match status" value="1"/>
</dbReference>
<dbReference type="OMA" id="VGYYTKV"/>
<evidence type="ECO:0000259" key="3">
    <source>
        <dbReference type="PROSITE" id="PS50240"/>
    </source>
</evidence>
<organism evidence="4 5">
    <name type="scientific">Oryctolagus cuniculus</name>
    <name type="common">Rabbit</name>
    <dbReference type="NCBI Taxonomy" id="9986"/>
    <lineage>
        <taxon>Eukaryota</taxon>
        <taxon>Metazoa</taxon>
        <taxon>Chordata</taxon>
        <taxon>Craniata</taxon>
        <taxon>Vertebrata</taxon>
        <taxon>Euteleostomi</taxon>
        <taxon>Mammalia</taxon>
        <taxon>Eutheria</taxon>
        <taxon>Euarchontoglires</taxon>
        <taxon>Glires</taxon>
        <taxon>Lagomorpha</taxon>
        <taxon>Leporidae</taxon>
        <taxon>Oryctolagus</taxon>
    </lineage>
</organism>
<dbReference type="GeneTree" id="ENSGT01020000230389"/>
<evidence type="ECO:0000256" key="2">
    <source>
        <dbReference type="SAM" id="SignalP"/>
    </source>
</evidence>
<dbReference type="Gene3D" id="2.40.10.10">
    <property type="entry name" value="Trypsin-like serine proteases"/>
    <property type="match status" value="2"/>
</dbReference>
<accession>G1THT2</accession>
<dbReference type="SUPFAM" id="SSF50494">
    <property type="entry name" value="Trypsin-like serine proteases"/>
    <property type="match status" value="1"/>
</dbReference>
<reference evidence="4" key="2">
    <citation type="submission" date="2025-08" db="UniProtKB">
        <authorList>
            <consortium name="Ensembl"/>
        </authorList>
    </citation>
    <scope>IDENTIFICATION</scope>
    <source>
        <strain evidence="4">Thorbecke</strain>
    </source>
</reference>
<dbReference type="FunFam" id="2.40.10.10:FF:000049">
    <property type="entry name" value="probable inactive serine protease 37"/>
    <property type="match status" value="1"/>
</dbReference>
<dbReference type="OrthoDB" id="10059102at2759"/>
<keyword evidence="1" id="KW-1015">Disulfide bond</keyword>
<dbReference type="SMR" id="G1THT2"/>
<dbReference type="KEGG" id="ocu:103348799"/>
<dbReference type="GO" id="GO:0030141">
    <property type="term" value="C:secretory granule"/>
    <property type="evidence" value="ECO:0007669"/>
    <property type="project" value="TreeGrafter"/>
</dbReference>
<dbReference type="InterPro" id="IPR001254">
    <property type="entry name" value="Trypsin_dom"/>
</dbReference>
<sequence length="251" mass="28137">MTHVFLVFTLLTVAAGASAKGNKAKQMSQMEAKTKEATFLIFLDSESELCLGTLIHEQWVLTTAHCFLPFLKIKIATSGDRRFQNLDLRPLLVVRHPNFTQDSAEHDIMLVKLESPLQLGDELKLAALPNSTDDKRGTTCTVAGWGWTWKRYNKDPDIQINQDVVWFSSEDCQAFSTRTISTAVPDTMFCAGLSLGSTFLCWEVTAAPILCQHQLQGILSWSEGCVLRGSIGYYTKISQYTDWILKVIHTK</sequence>
<keyword evidence="2" id="KW-0732">Signal</keyword>
<evidence type="ECO:0000313" key="4">
    <source>
        <dbReference type="Ensembl" id="ENSOCUP00000016493.2"/>
    </source>
</evidence>
<dbReference type="GO" id="GO:0004252">
    <property type="term" value="F:serine-type endopeptidase activity"/>
    <property type="evidence" value="ECO:0007669"/>
    <property type="project" value="InterPro"/>
</dbReference>
<dbReference type="EMBL" id="AAGW02003467">
    <property type="status" value="NOT_ANNOTATED_CDS"/>
    <property type="molecule type" value="Genomic_DNA"/>
</dbReference>
<dbReference type="STRING" id="9986.ENSOCUP00000016493"/>
<protein>
    <recommendedName>
        <fullName evidence="3">Peptidase S1 domain-containing protein</fullName>
    </recommendedName>
</protein>
<dbReference type="PROSITE" id="PS50240">
    <property type="entry name" value="TRYPSIN_DOM"/>
    <property type="match status" value="1"/>
</dbReference>
<evidence type="ECO:0000313" key="5">
    <source>
        <dbReference type="Proteomes" id="UP000001811"/>
    </source>
</evidence>
<dbReference type="GO" id="GO:0006508">
    <property type="term" value="P:proteolysis"/>
    <property type="evidence" value="ECO:0007669"/>
    <property type="project" value="InterPro"/>
</dbReference>
<feature type="domain" description="Peptidase S1" evidence="3">
    <location>
        <begin position="13"/>
        <end position="249"/>
    </location>
</feature>
<dbReference type="Bgee" id="ENSOCUG00000025378">
    <property type="expression patterns" value="Expressed in testis and 3 other cell types or tissues"/>
</dbReference>
<evidence type="ECO:0000256" key="1">
    <source>
        <dbReference type="ARBA" id="ARBA00023157"/>
    </source>
</evidence>
<dbReference type="PANTHER" id="PTHR24271:SF64">
    <property type="entry name" value="PEPTIDASE S1 DOMAIN-CONTAINING PROTEIN"/>
    <property type="match status" value="1"/>
</dbReference>